<dbReference type="AlphaFoldDB" id="A0A377IV12"/>
<dbReference type="EMBL" id="UGHK01000003">
    <property type="protein sequence ID" value="STO91939.1"/>
    <property type="molecule type" value="Genomic_DNA"/>
</dbReference>
<protein>
    <submittedName>
        <fullName evidence="1">Uncharacterized protein</fullName>
    </submittedName>
</protein>
<name>A0A377IV12_AVIPA</name>
<accession>A0A377IV12</accession>
<dbReference type="RefSeq" id="WP_021724756.1">
    <property type="nucleotide sequence ID" value="NZ_PQVK01000006.1"/>
</dbReference>
<sequence>MEKTTFIGLGVAGNFAGHLEQAGEAKDFELVETQERHQPKAIFPFYVPAAAEELGDYAFLAVNPLSADRIVFPREGADNLQIEPEIALLCEVQYSGEKVTALLPQAFAAYNDCSIRRPNANKICEKKNWGAATKGLAAKTIPLTRFDLGSEIDDYRIACFHKRNGVLNAYGVDSPALGYSYFHQKLLDWIVGQMNHQPDFGPMNNIAELLQKAHYPTQAIISIGATRYTEFGTSHFLQPDDVSIVAVYNGKKYTPQQIEQMAVEEQFAEDISALVQKVV</sequence>
<dbReference type="Proteomes" id="UP000254465">
    <property type="component" value="Unassembled WGS sequence"/>
</dbReference>
<dbReference type="InterPro" id="IPR043776">
    <property type="entry name" value="DUF5718"/>
</dbReference>
<evidence type="ECO:0000313" key="2">
    <source>
        <dbReference type="Proteomes" id="UP000254465"/>
    </source>
</evidence>
<gene>
    <name evidence="1" type="ORF">NCTC11296_03071</name>
</gene>
<evidence type="ECO:0000313" key="1">
    <source>
        <dbReference type="EMBL" id="STO91939.1"/>
    </source>
</evidence>
<reference evidence="1 2" key="1">
    <citation type="submission" date="2018-06" db="EMBL/GenBank/DDBJ databases">
        <authorList>
            <consortium name="Pathogen Informatics"/>
            <person name="Doyle S."/>
        </authorList>
    </citation>
    <scope>NUCLEOTIDE SEQUENCE [LARGE SCALE GENOMIC DNA]</scope>
    <source>
        <strain evidence="1 2">NCTC11296</strain>
    </source>
</reference>
<organism evidence="1 2">
    <name type="scientific">Avibacterium paragallinarum</name>
    <name type="common">Haemophilus gallinarum</name>
    <dbReference type="NCBI Taxonomy" id="728"/>
    <lineage>
        <taxon>Bacteria</taxon>
        <taxon>Pseudomonadati</taxon>
        <taxon>Pseudomonadota</taxon>
        <taxon>Gammaproteobacteria</taxon>
        <taxon>Pasteurellales</taxon>
        <taxon>Pasteurellaceae</taxon>
        <taxon>Avibacterium</taxon>
    </lineage>
</organism>
<proteinExistence type="predicted"/>
<dbReference type="Pfam" id="PF18985">
    <property type="entry name" value="DUF5718"/>
    <property type="match status" value="1"/>
</dbReference>